<proteinExistence type="predicted"/>
<evidence type="ECO:0000256" key="4">
    <source>
        <dbReference type="ARBA" id="ARBA00022842"/>
    </source>
</evidence>
<dbReference type="EMBL" id="JGZP01000012">
    <property type="protein sequence ID" value="KFI97556.1"/>
    <property type="molecule type" value="Genomic_DNA"/>
</dbReference>
<evidence type="ECO:0000256" key="1">
    <source>
        <dbReference type="ARBA" id="ARBA00022722"/>
    </source>
</evidence>
<dbReference type="AlphaFoldDB" id="A0A087DPV6"/>
<keyword evidence="1" id="KW-0540">Nuclease</keyword>
<keyword evidence="8" id="KW-1185">Reference proteome</keyword>
<dbReference type="InterPro" id="IPR029060">
    <property type="entry name" value="PIN-like_dom_sf"/>
</dbReference>
<dbReference type="STRING" id="762211.BSTEL_0277"/>
<feature type="region of interest" description="Disordered" evidence="5">
    <location>
        <begin position="1"/>
        <end position="21"/>
    </location>
</feature>
<dbReference type="GO" id="GO:0004518">
    <property type="term" value="F:nuclease activity"/>
    <property type="evidence" value="ECO:0007669"/>
    <property type="project" value="UniProtKB-KW"/>
</dbReference>
<feature type="compositionally biased region" description="Polar residues" evidence="5">
    <location>
        <begin position="1"/>
        <end position="13"/>
    </location>
</feature>
<dbReference type="eggNOG" id="COG2402">
    <property type="taxonomic scope" value="Bacteria"/>
</dbReference>
<comment type="caution">
    <text evidence="7">The sequence shown here is derived from an EMBL/GenBank/DDBJ whole genome shotgun (WGS) entry which is preliminary data.</text>
</comment>
<accession>A0A087DPV6</accession>
<keyword evidence="3" id="KW-0378">Hydrolase</keyword>
<dbReference type="Pfam" id="PF13470">
    <property type="entry name" value="PIN_3"/>
    <property type="match status" value="1"/>
</dbReference>
<keyword evidence="2" id="KW-0479">Metal-binding</keyword>
<dbReference type="InterPro" id="IPR002716">
    <property type="entry name" value="PIN_dom"/>
</dbReference>
<reference evidence="7 8" key="1">
    <citation type="submission" date="2014-03" db="EMBL/GenBank/DDBJ databases">
        <title>Genomics of Bifidobacteria.</title>
        <authorList>
            <person name="Ventura M."/>
            <person name="Milani C."/>
            <person name="Lugli G.A."/>
        </authorList>
    </citation>
    <scope>NUCLEOTIDE SEQUENCE [LARGE SCALE GENOMIC DNA]</scope>
    <source>
        <strain evidence="7 8">DSM 23968</strain>
    </source>
</reference>
<dbReference type="GO" id="GO:0046872">
    <property type="term" value="F:metal ion binding"/>
    <property type="evidence" value="ECO:0007669"/>
    <property type="project" value="UniProtKB-KW"/>
</dbReference>
<evidence type="ECO:0000313" key="8">
    <source>
        <dbReference type="Proteomes" id="UP000029004"/>
    </source>
</evidence>
<protein>
    <submittedName>
        <fullName evidence="7">PIN domain</fullName>
    </submittedName>
</protein>
<feature type="compositionally biased region" description="Basic and acidic residues" evidence="5">
    <location>
        <begin position="85"/>
        <end position="99"/>
    </location>
</feature>
<feature type="region of interest" description="Disordered" evidence="5">
    <location>
        <begin position="85"/>
        <end position="104"/>
    </location>
</feature>
<evidence type="ECO:0000256" key="2">
    <source>
        <dbReference type="ARBA" id="ARBA00022723"/>
    </source>
</evidence>
<evidence type="ECO:0000256" key="3">
    <source>
        <dbReference type="ARBA" id="ARBA00022801"/>
    </source>
</evidence>
<evidence type="ECO:0000259" key="6">
    <source>
        <dbReference type="Pfam" id="PF13470"/>
    </source>
</evidence>
<keyword evidence="4" id="KW-0460">Magnesium</keyword>
<dbReference type="SUPFAM" id="SSF88723">
    <property type="entry name" value="PIN domain-like"/>
    <property type="match status" value="1"/>
</dbReference>
<feature type="domain" description="PIN" evidence="6">
    <location>
        <begin position="26"/>
        <end position="173"/>
    </location>
</feature>
<evidence type="ECO:0000313" key="7">
    <source>
        <dbReference type="EMBL" id="KFI97556.1"/>
    </source>
</evidence>
<sequence>MSASPASIENTRLSGHAVTPDPPRDVFLDTNVLLDHLMRRNRSEQATAMLRACVRHDVVLRCAATSLKDIAYVAEATLRREFATIRHTGEDSSPSKEGAEESPLEDGTIRMLIRRIPWHCVEQARALCDVAAVGRETCDAALALRARHDDFEDDLIIAAAQHAGSRHVVTSDRQLIEHFPEICITPTALMGLLDGSR</sequence>
<dbReference type="GO" id="GO:0016787">
    <property type="term" value="F:hydrolase activity"/>
    <property type="evidence" value="ECO:0007669"/>
    <property type="project" value="UniProtKB-KW"/>
</dbReference>
<name>A0A087DPV6_9BIFI</name>
<evidence type="ECO:0000256" key="5">
    <source>
        <dbReference type="SAM" id="MobiDB-lite"/>
    </source>
</evidence>
<gene>
    <name evidence="7" type="ORF">BSTEL_0277</name>
</gene>
<dbReference type="Proteomes" id="UP000029004">
    <property type="component" value="Unassembled WGS sequence"/>
</dbReference>
<organism evidence="7 8">
    <name type="scientific">Bifidobacterium stellenboschense</name>
    <dbReference type="NCBI Taxonomy" id="762211"/>
    <lineage>
        <taxon>Bacteria</taxon>
        <taxon>Bacillati</taxon>
        <taxon>Actinomycetota</taxon>
        <taxon>Actinomycetes</taxon>
        <taxon>Bifidobacteriales</taxon>
        <taxon>Bifidobacteriaceae</taxon>
        <taxon>Bifidobacterium</taxon>
    </lineage>
</organism>